<proteinExistence type="predicted"/>
<evidence type="ECO:0008006" key="3">
    <source>
        <dbReference type="Google" id="ProtNLM"/>
    </source>
</evidence>
<comment type="caution">
    <text evidence="1">The sequence shown here is derived from an EMBL/GenBank/DDBJ whole genome shotgun (WGS) entry which is preliminary data.</text>
</comment>
<dbReference type="STRING" id="27349.A0A0L6USU4"/>
<dbReference type="PANTHER" id="PTHR11439">
    <property type="entry name" value="GAG-POL-RELATED RETROTRANSPOSON"/>
    <property type="match status" value="1"/>
</dbReference>
<organism evidence="1 2">
    <name type="scientific">Puccinia sorghi</name>
    <dbReference type="NCBI Taxonomy" id="27349"/>
    <lineage>
        <taxon>Eukaryota</taxon>
        <taxon>Fungi</taxon>
        <taxon>Dikarya</taxon>
        <taxon>Basidiomycota</taxon>
        <taxon>Pucciniomycotina</taxon>
        <taxon>Pucciniomycetes</taxon>
        <taxon>Pucciniales</taxon>
        <taxon>Pucciniaceae</taxon>
        <taxon>Puccinia</taxon>
    </lineage>
</organism>
<dbReference type="EMBL" id="LAVV01008925">
    <property type="protein sequence ID" value="KNZ51626.1"/>
    <property type="molecule type" value="Genomic_DNA"/>
</dbReference>
<dbReference type="Proteomes" id="UP000037035">
    <property type="component" value="Unassembled WGS sequence"/>
</dbReference>
<dbReference type="CDD" id="cd09272">
    <property type="entry name" value="RNase_HI_RT_Ty1"/>
    <property type="match status" value="1"/>
</dbReference>
<dbReference type="VEuPathDB" id="FungiDB:VP01_3881g2"/>
<accession>A0A0L6USU4</accession>
<sequence>MSCLGRFLAPKGRQCSRQTLHAGLKLLRVQGSQHIYGFGFTYAPTGRSTSLNAAIIKLISSKFHMEDLGEAQHILAIKLTKSAVLHLLRFLFGTKAHRLLLDGAGNLSDVKIYTDTNSTNCTDDRCSYSGYITKLGGCVLSWRSKKQQTASTSPTKAKYHALFEFKSHKRFEIFVDNQSALALATNPIFQQQSNHIYIIYHWLQEIHNTALIHINYISTNLMLADVCTNLLENQNTRTSFPK</sequence>
<keyword evidence="2" id="KW-1185">Reference proteome</keyword>
<dbReference type="OrthoDB" id="3344688at2759"/>
<name>A0A0L6USU4_9BASI</name>
<protein>
    <recommendedName>
        <fullName evidence="3">Reverse transcriptase Ty1/copia-type domain-containing protein</fullName>
    </recommendedName>
</protein>
<gene>
    <name evidence="1" type="ORF">VP01_3881g2</name>
</gene>
<evidence type="ECO:0000313" key="2">
    <source>
        <dbReference type="Proteomes" id="UP000037035"/>
    </source>
</evidence>
<dbReference type="AlphaFoldDB" id="A0A0L6USU4"/>
<reference evidence="1 2" key="1">
    <citation type="submission" date="2015-08" db="EMBL/GenBank/DDBJ databases">
        <title>Next Generation Sequencing and Analysis of the Genome of Puccinia sorghi L Schw, the Causal Agent of Maize Common Rust.</title>
        <authorList>
            <person name="Rochi L."/>
            <person name="Burguener G."/>
            <person name="Darino M."/>
            <person name="Turjanski A."/>
            <person name="Kreff E."/>
            <person name="Dieguez M.J."/>
            <person name="Sacco F."/>
        </authorList>
    </citation>
    <scope>NUCLEOTIDE SEQUENCE [LARGE SCALE GENOMIC DNA]</scope>
    <source>
        <strain evidence="1 2">RO10H11247</strain>
    </source>
</reference>
<evidence type="ECO:0000313" key="1">
    <source>
        <dbReference type="EMBL" id="KNZ51626.1"/>
    </source>
</evidence>
<dbReference type="PANTHER" id="PTHR11439:SF463">
    <property type="entry name" value="REVERSE TRANSCRIPTASE TY1_COPIA-TYPE DOMAIN-CONTAINING PROTEIN"/>
    <property type="match status" value="1"/>
</dbReference>